<comment type="similarity">
    <text evidence="1 2">Belongs to the small heat shock protein (HSP20) family.</text>
</comment>
<evidence type="ECO:0000256" key="2">
    <source>
        <dbReference type="RuleBase" id="RU003616"/>
    </source>
</evidence>
<protein>
    <submittedName>
        <fullName evidence="4">HSP20 family protein</fullName>
    </submittedName>
</protein>
<keyword evidence="5" id="KW-1185">Reference proteome</keyword>
<gene>
    <name evidence="4" type="ORF">EV148_10525</name>
</gene>
<reference evidence="4 5" key="1">
    <citation type="journal article" date="2015" name="Stand. Genomic Sci.">
        <title>Genomic Encyclopedia of Bacterial and Archaeal Type Strains, Phase III: the genomes of soil and plant-associated and newly described type strains.</title>
        <authorList>
            <person name="Whitman W.B."/>
            <person name="Woyke T."/>
            <person name="Klenk H.P."/>
            <person name="Zhou Y."/>
            <person name="Lilburn T.G."/>
            <person name="Beck B.J."/>
            <person name="De Vos P."/>
            <person name="Vandamme P."/>
            <person name="Eisen J.A."/>
            <person name="Garrity G."/>
            <person name="Hugenholtz P."/>
            <person name="Kyrpides N.C."/>
        </authorList>
    </citation>
    <scope>NUCLEOTIDE SEQUENCE [LARGE SCALE GENOMIC DNA]</scope>
    <source>
        <strain evidence="4 5">A3</strain>
    </source>
</reference>
<dbReference type="PANTHER" id="PTHR11527">
    <property type="entry name" value="HEAT-SHOCK PROTEIN 20 FAMILY MEMBER"/>
    <property type="match status" value="1"/>
</dbReference>
<dbReference type="InterPro" id="IPR008978">
    <property type="entry name" value="HSP20-like_chaperone"/>
</dbReference>
<dbReference type="CDD" id="cd06464">
    <property type="entry name" value="ACD_sHsps-like"/>
    <property type="match status" value="1"/>
</dbReference>
<dbReference type="SUPFAM" id="SSF49764">
    <property type="entry name" value="HSP20-like chaperones"/>
    <property type="match status" value="1"/>
</dbReference>
<dbReference type="Pfam" id="PF00011">
    <property type="entry name" value="HSP20"/>
    <property type="match status" value="1"/>
</dbReference>
<feature type="domain" description="SHSP" evidence="3">
    <location>
        <begin position="35"/>
        <end position="148"/>
    </location>
</feature>
<dbReference type="EMBL" id="SLWQ01000005">
    <property type="protein sequence ID" value="TCO40231.1"/>
    <property type="molecule type" value="Genomic_DNA"/>
</dbReference>
<dbReference type="OrthoDB" id="9792695at2"/>
<evidence type="ECO:0000256" key="1">
    <source>
        <dbReference type="PROSITE-ProRule" id="PRU00285"/>
    </source>
</evidence>
<evidence type="ECO:0000313" key="4">
    <source>
        <dbReference type="EMBL" id="TCO40231.1"/>
    </source>
</evidence>
<dbReference type="InterPro" id="IPR031107">
    <property type="entry name" value="Small_HSP"/>
</dbReference>
<comment type="caution">
    <text evidence="4">The sequence shown here is derived from an EMBL/GenBank/DDBJ whole genome shotgun (WGS) entry which is preliminary data.</text>
</comment>
<dbReference type="Gene3D" id="2.60.40.790">
    <property type="match status" value="1"/>
</dbReference>
<accession>A0A4R2I7C8</accession>
<organism evidence="4 5">
    <name type="scientific">Dokdonella fugitiva</name>
    <dbReference type="NCBI Taxonomy" id="328517"/>
    <lineage>
        <taxon>Bacteria</taxon>
        <taxon>Pseudomonadati</taxon>
        <taxon>Pseudomonadota</taxon>
        <taxon>Gammaproteobacteria</taxon>
        <taxon>Lysobacterales</taxon>
        <taxon>Rhodanobacteraceae</taxon>
        <taxon>Dokdonella</taxon>
    </lineage>
</organism>
<dbReference type="InterPro" id="IPR002068">
    <property type="entry name" value="A-crystallin/Hsp20_dom"/>
</dbReference>
<proteinExistence type="inferred from homology"/>
<dbReference type="RefSeq" id="WP_131997554.1">
    <property type="nucleotide sequence ID" value="NZ_SLWQ01000005.1"/>
</dbReference>
<dbReference type="PROSITE" id="PS01031">
    <property type="entry name" value="SHSP"/>
    <property type="match status" value="1"/>
</dbReference>
<dbReference type="Proteomes" id="UP000294862">
    <property type="component" value="Unassembled WGS sequence"/>
</dbReference>
<evidence type="ECO:0000259" key="3">
    <source>
        <dbReference type="PROSITE" id="PS01031"/>
    </source>
</evidence>
<evidence type="ECO:0000313" key="5">
    <source>
        <dbReference type="Proteomes" id="UP000294862"/>
    </source>
</evidence>
<name>A0A4R2I7C8_9GAMM</name>
<sequence>MSALTRWNPFKPLARFDVASEFDDLLRGFPMRSAWRDMDLQPDIRIDVSEDAGAYRVKAEMPGVEKEDIELSIDGNLVTIGAEVKRDIERKEGETELYAERYYGKARRLFSLPSEVDGTKAEARYDKGVLSITLPKKPNGQTRKIAIS</sequence>
<dbReference type="AlphaFoldDB" id="A0A4R2I7C8"/>